<dbReference type="NCBIfam" id="NF002643">
    <property type="entry name" value="PRK02315.1-4"/>
    <property type="match status" value="1"/>
</dbReference>
<dbReference type="PANTHER" id="PTHR39161">
    <property type="entry name" value="ADAPTER PROTEIN MECA"/>
    <property type="match status" value="1"/>
</dbReference>
<evidence type="ECO:0000256" key="1">
    <source>
        <dbReference type="ARBA" id="ARBA00005397"/>
    </source>
</evidence>
<comment type="caution">
    <text evidence="3">The sequence shown here is derived from an EMBL/GenBank/DDBJ whole genome shotgun (WGS) entry which is preliminary data.</text>
</comment>
<dbReference type="Proteomes" id="UP000071601">
    <property type="component" value="Unassembled WGS sequence"/>
</dbReference>
<dbReference type="PIRSF" id="PIRSF029008">
    <property type="entry name" value="MecA"/>
    <property type="match status" value="1"/>
</dbReference>
<evidence type="ECO:0000256" key="2">
    <source>
        <dbReference type="HAMAP-Rule" id="MF_01124"/>
    </source>
</evidence>
<dbReference type="AlphaFoldDB" id="A0AB33U8J7"/>
<comment type="similarity">
    <text evidence="1 2">Belongs to the MecA family.</text>
</comment>
<name>A0AB33U8J7_STRSU</name>
<evidence type="ECO:0000313" key="4">
    <source>
        <dbReference type="Proteomes" id="UP000071601"/>
    </source>
</evidence>
<dbReference type="EMBL" id="FILR01000006">
    <property type="protein sequence ID" value="CYX41458.1"/>
    <property type="molecule type" value="Genomic_DNA"/>
</dbReference>
<reference evidence="3 4" key="1">
    <citation type="submission" date="2016-02" db="EMBL/GenBank/DDBJ databases">
        <authorList>
            <consortium name="Pathogen Informatics"/>
        </authorList>
    </citation>
    <scope>NUCLEOTIDE SEQUENCE [LARGE SCALE GENOMIC DNA]</scope>
    <source>
        <strain evidence="3 4">SS985</strain>
    </source>
</reference>
<organism evidence="3 4">
    <name type="scientific">Streptococcus suis</name>
    <dbReference type="NCBI Taxonomy" id="1307"/>
    <lineage>
        <taxon>Bacteria</taxon>
        <taxon>Bacillati</taxon>
        <taxon>Bacillota</taxon>
        <taxon>Bacilli</taxon>
        <taxon>Lactobacillales</taxon>
        <taxon>Streptococcaceae</taxon>
        <taxon>Streptococcus</taxon>
    </lineage>
</organism>
<accession>A0AB33U8J7</accession>
<protein>
    <recommendedName>
        <fullName evidence="2">Adapter protein MecA</fullName>
    </recommendedName>
</protein>
<gene>
    <name evidence="2 3" type="primary">mecA</name>
    <name evidence="3" type="ORF">ERS132525_00792</name>
</gene>
<comment type="subunit">
    <text evidence="2">Homodimer.</text>
</comment>
<dbReference type="GO" id="GO:0030674">
    <property type="term" value="F:protein-macromolecule adaptor activity"/>
    <property type="evidence" value="ECO:0007669"/>
    <property type="project" value="UniProtKB-UniRule"/>
</dbReference>
<dbReference type="InterPro" id="IPR008681">
    <property type="entry name" value="Neg-reg_MecA"/>
</dbReference>
<dbReference type="PANTHER" id="PTHR39161:SF1">
    <property type="entry name" value="ADAPTER PROTEIN MECA 1"/>
    <property type="match status" value="1"/>
</dbReference>
<comment type="domain">
    <text evidence="2">The N-terminal domain probably binds unfolded/aggregated proteins; the C-terminal domain interacts with ClpC.</text>
</comment>
<evidence type="ECO:0000313" key="3">
    <source>
        <dbReference type="EMBL" id="CYX41458.1"/>
    </source>
</evidence>
<proteinExistence type="inferred from homology"/>
<dbReference type="HAMAP" id="MF_01124">
    <property type="entry name" value="MecA"/>
    <property type="match status" value="1"/>
</dbReference>
<dbReference type="Gene3D" id="3.30.70.1950">
    <property type="match status" value="1"/>
</dbReference>
<sequence length="245" mass="28474">MNGVVMKVKQISDSTLKITIKLDDLEERGMELSDFLIPQEKTEEFFYTVLDELDLPMTFRESGMLSFRVTPKPDRVDIFVTKSDLDQSLNFDEFTDLSELGDVASMTPDEFFKSLEQTVREKSAPDATAVRHLEEVEQEEEADEEEQERYIYYILEFPTIEDLFTFVGTVDYPVEESELYKMDGHYYLTVLINVENRSKQYPGYILSRMLEFTNDTKLTRPALQEHGTLMLPLAAIEELRKVPTV</sequence>
<comment type="function">
    <text evidence="2">Enables the recognition and targeting of unfolded and aggregated proteins to the ClpC protease or to other proteins involved in proteolysis.</text>
</comment>
<dbReference type="InterPro" id="IPR038471">
    <property type="entry name" value="MecA_C_sf"/>
</dbReference>
<dbReference type="Pfam" id="PF05389">
    <property type="entry name" value="MecA"/>
    <property type="match status" value="1"/>
</dbReference>